<protein>
    <recommendedName>
        <fullName evidence="4">Large ribosomal subunit protein uL13</fullName>
    </recommendedName>
</protein>
<dbReference type="SUPFAM" id="SSF52161">
    <property type="entry name" value="Ribosomal protein L13"/>
    <property type="match status" value="1"/>
</dbReference>
<dbReference type="GO" id="GO:0006412">
    <property type="term" value="P:translation"/>
    <property type="evidence" value="ECO:0007669"/>
    <property type="project" value="UniProtKB-UniRule"/>
</dbReference>
<gene>
    <name evidence="4" type="primary">rplM</name>
    <name evidence="5" type="ORF">A3C92_01045</name>
</gene>
<dbReference type="PANTHER" id="PTHR11545">
    <property type="entry name" value="RIBOSOMAL PROTEIN L13"/>
    <property type="match status" value="1"/>
</dbReference>
<dbReference type="CDD" id="cd00392">
    <property type="entry name" value="Ribosomal_L13"/>
    <property type="match status" value="1"/>
</dbReference>
<dbReference type="EMBL" id="MHQN01000014">
    <property type="protein sequence ID" value="OHA03644.1"/>
    <property type="molecule type" value="Genomic_DNA"/>
</dbReference>
<sequence length="116" mass="13529">MDYTIDAAEKIVGRLATEVADMLQGKRDPRFDPARESGNRVTVYNTDRMLTTGRKMEQKLYRHHTGYPGGLKEETLERLYRRDSRLVLRHAVNGMLPKNRLRARMLKNLTLLKQQS</sequence>
<evidence type="ECO:0000256" key="1">
    <source>
        <dbReference type="ARBA" id="ARBA00006227"/>
    </source>
</evidence>
<comment type="caution">
    <text evidence="5">The sequence shown here is derived from an EMBL/GenBank/DDBJ whole genome shotgun (WGS) entry which is preliminary data.</text>
</comment>
<dbReference type="InterPro" id="IPR036899">
    <property type="entry name" value="Ribosomal_uL13_sf"/>
</dbReference>
<keyword evidence="2 4" id="KW-0689">Ribosomal protein</keyword>
<organism evidence="5 6">
    <name type="scientific">Candidatus Sungbacteria bacterium RIFCSPHIGHO2_02_FULL_53_17</name>
    <dbReference type="NCBI Taxonomy" id="1802275"/>
    <lineage>
        <taxon>Bacteria</taxon>
        <taxon>Candidatus Sungiibacteriota</taxon>
    </lineage>
</organism>
<evidence type="ECO:0000313" key="5">
    <source>
        <dbReference type="EMBL" id="OHA03644.1"/>
    </source>
</evidence>
<comment type="subunit">
    <text evidence="4">Part of the 50S ribosomal subunit.</text>
</comment>
<dbReference type="GO" id="GO:0017148">
    <property type="term" value="P:negative regulation of translation"/>
    <property type="evidence" value="ECO:0007669"/>
    <property type="project" value="TreeGrafter"/>
</dbReference>
<dbReference type="Pfam" id="PF00572">
    <property type="entry name" value="Ribosomal_L13"/>
    <property type="match status" value="1"/>
</dbReference>
<accession>A0A1G2KWT1</accession>
<dbReference type="AlphaFoldDB" id="A0A1G2KWT1"/>
<dbReference type="Gene3D" id="3.90.1180.10">
    <property type="entry name" value="Ribosomal protein L13"/>
    <property type="match status" value="1"/>
</dbReference>
<comment type="function">
    <text evidence="4">This protein is one of the early assembly proteins of the 50S ribosomal subunit, although it is not seen to bind rRNA by itself. It is important during the early stages of 50S assembly.</text>
</comment>
<dbReference type="GO" id="GO:0003729">
    <property type="term" value="F:mRNA binding"/>
    <property type="evidence" value="ECO:0007669"/>
    <property type="project" value="TreeGrafter"/>
</dbReference>
<evidence type="ECO:0000313" key="6">
    <source>
        <dbReference type="Proteomes" id="UP000177177"/>
    </source>
</evidence>
<dbReference type="PANTHER" id="PTHR11545:SF2">
    <property type="entry name" value="LARGE RIBOSOMAL SUBUNIT PROTEIN UL13M"/>
    <property type="match status" value="1"/>
</dbReference>
<comment type="similarity">
    <text evidence="1 4">Belongs to the universal ribosomal protein uL13 family.</text>
</comment>
<evidence type="ECO:0000256" key="4">
    <source>
        <dbReference type="HAMAP-Rule" id="MF_01366"/>
    </source>
</evidence>
<dbReference type="NCBIfam" id="TIGR01066">
    <property type="entry name" value="rplM_bact"/>
    <property type="match status" value="1"/>
</dbReference>
<dbReference type="GO" id="GO:1990904">
    <property type="term" value="C:ribonucleoprotein complex"/>
    <property type="evidence" value="ECO:0007669"/>
    <property type="project" value="UniProtKB-KW"/>
</dbReference>
<dbReference type="Proteomes" id="UP000177177">
    <property type="component" value="Unassembled WGS sequence"/>
</dbReference>
<dbReference type="HAMAP" id="MF_01366">
    <property type="entry name" value="Ribosomal_uL13"/>
    <property type="match status" value="1"/>
</dbReference>
<keyword evidence="3 4" id="KW-0687">Ribonucleoprotein</keyword>
<evidence type="ECO:0000256" key="3">
    <source>
        <dbReference type="ARBA" id="ARBA00023274"/>
    </source>
</evidence>
<dbReference type="GO" id="GO:0003735">
    <property type="term" value="F:structural constituent of ribosome"/>
    <property type="evidence" value="ECO:0007669"/>
    <property type="project" value="InterPro"/>
</dbReference>
<dbReference type="InterPro" id="IPR005823">
    <property type="entry name" value="Ribosomal_uL13_bac-type"/>
</dbReference>
<dbReference type="PIRSF" id="PIRSF002181">
    <property type="entry name" value="Ribosomal_L13"/>
    <property type="match status" value="1"/>
</dbReference>
<proteinExistence type="inferred from homology"/>
<dbReference type="GO" id="GO:0005840">
    <property type="term" value="C:ribosome"/>
    <property type="evidence" value="ECO:0007669"/>
    <property type="project" value="UniProtKB-KW"/>
</dbReference>
<dbReference type="InterPro" id="IPR005822">
    <property type="entry name" value="Ribosomal_uL13"/>
</dbReference>
<reference evidence="5 6" key="1">
    <citation type="journal article" date="2016" name="Nat. Commun.">
        <title>Thousands of microbial genomes shed light on interconnected biogeochemical processes in an aquifer system.</title>
        <authorList>
            <person name="Anantharaman K."/>
            <person name="Brown C.T."/>
            <person name="Hug L.A."/>
            <person name="Sharon I."/>
            <person name="Castelle C.J."/>
            <person name="Probst A.J."/>
            <person name="Thomas B.C."/>
            <person name="Singh A."/>
            <person name="Wilkins M.J."/>
            <person name="Karaoz U."/>
            <person name="Brodie E.L."/>
            <person name="Williams K.H."/>
            <person name="Hubbard S.S."/>
            <person name="Banfield J.F."/>
        </authorList>
    </citation>
    <scope>NUCLEOTIDE SEQUENCE [LARGE SCALE GENOMIC DNA]</scope>
</reference>
<name>A0A1G2KWT1_9BACT</name>
<evidence type="ECO:0000256" key="2">
    <source>
        <dbReference type="ARBA" id="ARBA00022980"/>
    </source>
</evidence>